<evidence type="ECO:0000313" key="8">
    <source>
        <dbReference type="EMBL" id="MBI5249592.1"/>
    </source>
</evidence>
<dbReference type="Gene3D" id="3.90.550.10">
    <property type="entry name" value="Spore Coat Polysaccharide Biosynthesis Protein SpsA, Chain A"/>
    <property type="match status" value="1"/>
</dbReference>
<dbReference type="InterPro" id="IPR001173">
    <property type="entry name" value="Glyco_trans_2-like"/>
</dbReference>
<evidence type="ECO:0000313" key="9">
    <source>
        <dbReference type="Proteomes" id="UP000807825"/>
    </source>
</evidence>
<keyword evidence="2" id="KW-1003">Cell membrane</keyword>
<dbReference type="Pfam" id="PF00535">
    <property type="entry name" value="Glycos_transf_2"/>
    <property type="match status" value="1"/>
</dbReference>
<comment type="caution">
    <text evidence="8">The sequence shown here is derived from an EMBL/GenBank/DDBJ whole genome shotgun (WGS) entry which is preliminary data.</text>
</comment>
<feature type="domain" description="Glycosyltransferase 2-like" evidence="7">
    <location>
        <begin position="54"/>
        <end position="226"/>
    </location>
</feature>
<sequence>MSSGWLVWVGLVFCLIVLAELARLNFLLYLAFKNEIKLPNLAHHRTGARGPRVTVIVPAKDEESHIERTAKSILDSEYADMDLILIDDRSSDRTGEIIRSVAKEDPRVRVMSVKDLPSGWTGKTHAMFHAAATTSSDILLFTDADAVLEKDVISKAVNFMVDRNLDMLSLLPGFTQRGFLENAVHLHLGLGLSSFYSLTDVNDATRESALASGCFIMIRREAYQAVGTWREFKEQVTEDIALSKAVKRNGLRLNVLRGENMVTTKPFESFSELAGFWKRTFYGGLEKNIPRMTRLCLNFLTLIVLFGIFVYSALVLASETSEMIHIALFVISCAGMAAVMISYGIVVKKEHGSALYGLSAPLGLFLGAWIAISTFLMVWTDQGIQWRGSVYK</sequence>
<keyword evidence="3" id="KW-0328">Glycosyltransferase</keyword>
<name>A0A9D6V5Q1_9BACT</name>
<dbReference type="Proteomes" id="UP000807825">
    <property type="component" value="Unassembled WGS sequence"/>
</dbReference>
<evidence type="ECO:0000256" key="2">
    <source>
        <dbReference type="ARBA" id="ARBA00022475"/>
    </source>
</evidence>
<reference evidence="8" key="1">
    <citation type="submission" date="2020-07" db="EMBL/GenBank/DDBJ databases">
        <title>Huge and variable diversity of episymbiotic CPR bacteria and DPANN archaea in groundwater ecosystems.</title>
        <authorList>
            <person name="He C.Y."/>
            <person name="Keren R."/>
            <person name="Whittaker M."/>
            <person name="Farag I.F."/>
            <person name="Doudna J."/>
            <person name="Cate J.H.D."/>
            <person name="Banfield J.F."/>
        </authorList>
    </citation>
    <scope>NUCLEOTIDE SEQUENCE</scope>
    <source>
        <strain evidence="8">NC_groundwater_1664_Pr3_B-0.1um_52_9</strain>
    </source>
</reference>
<evidence type="ECO:0000256" key="1">
    <source>
        <dbReference type="ARBA" id="ARBA00004236"/>
    </source>
</evidence>
<proteinExistence type="predicted"/>
<gene>
    <name evidence="8" type="ORF">HY912_08865</name>
</gene>
<comment type="subcellular location">
    <subcellularLocation>
        <location evidence="1">Cell membrane</location>
    </subcellularLocation>
</comment>
<keyword evidence="6" id="KW-1133">Transmembrane helix</keyword>
<organism evidence="8 9">
    <name type="scientific">Desulfomonile tiedjei</name>
    <dbReference type="NCBI Taxonomy" id="2358"/>
    <lineage>
        <taxon>Bacteria</taxon>
        <taxon>Pseudomonadati</taxon>
        <taxon>Thermodesulfobacteriota</taxon>
        <taxon>Desulfomonilia</taxon>
        <taxon>Desulfomonilales</taxon>
        <taxon>Desulfomonilaceae</taxon>
        <taxon>Desulfomonile</taxon>
    </lineage>
</organism>
<evidence type="ECO:0000256" key="4">
    <source>
        <dbReference type="ARBA" id="ARBA00022679"/>
    </source>
</evidence>
<evidence type="ECO:0000256" key="5">
    <source>
        <dbReference type="ARBA" id="ARBA00023136"/>
    </source>
</evidence>
<dbReference type="GO" id="GO:0005886">
    <property type="term" value="C:plasma membrane"/>
    <property type="evidence" value="ECO:0007669"/>
    <property type="project" value="UniProtKB-SubCell"/>
</dbReference>
<protein>
    <submittedName>
        <fullName evidence="8">Glycosyltransferase</fullName>
    </submittedName>
</protein>
<dbReference type="GO" id="GO:0016757">
    <property type="term" value="F:glycosyltransferase activity"/>
    <property type="evidence" value="ECO:0007669"/>
    <property type="project" value="UniProtKB-KW"/>
</dbReference>
<dbReference type="SUPFAM" id="SSF53448">
    <property type="entry name" value="Nucleotide-diphospho-sugar transferases"/>
    <property type="match status" value="1"/>
</dbReference>
<keyword evidence="5 6" id="KW-0472">Membrane</keyword>
<feature type="transmembrane region" description="Helical" evidence="6">
    <location>
        <begin position="6"/>
        <end position="32"/>
    </location>
</feature>
<keyword evidence="4" id="KW-0808">Transferase</keyword>
<accession>A0A9D6V5Q1</accession>
<feature type="transmembrane region" description="Helical" evidence="6">
    <location>
        <begin position="295"/>
        <end position="317"/>
    </location>
</feature>
<dbReference type="InterPro" id="IPR029044">
    <property type="entry name" value="Nucleotide-diphossugar_trans"/>
</dbReference>
<evidence type="ECO:0000256" key="3">
    <source>
        <dbReference type="ARBA" id="ARBA00022676"/>
    </source>
</evidence>
<dbReference type="PANTHER" id="PTHR43646:SF2">
    <property type="entry name" value="GLYCOSYLTRANSFERASE 2-LIKE DOMAIN-CONTAINING PROTEIN"/>
    <property type="match status" value="1"/>
</dbReference>
<dbReference type="AlphaFoldDB" id="A0A9D6V5Q1"/>
<evidence type="ECO:0000256" key="6">
    <source>
        <dbReference type="SAM" id="Phobius"/>
    </source>
</evidence>
<evidence type="ECO:0000259" key="7">
    <source>
        <dbReference type="Pfam" id="PF00535"/>
    </source>
</evidence>
<dbReference type="EMBL" id="JACRDE010000238">
    <property type="protein sequence ID" value="MBI5249592.1"/>
    <property type="molecule type" value="Genomic_DNA"/>
</dbReference>
<keyword evidence="6" id="KW-0812">Transmembrane</keyword>
<feature type="transmembrane region" description="Helical" evidence="6">
    <location>
        <begin position="323"/>
        <end position="346"/>
    </location>
</feature>
<dbReference type="PANTHER" id="PTHR43646">
    <property type="entry name" value="GLYCOSYLTRANSFERASE"/>
    <property type="match status" value="1"/>
</dbReference>
<feature type="transmembrane region" description="Helical" evidence="6">
    <location>
        <begin position="358"/>
        <end position="379"/>
    </location>
</feature>